<evidence type="ECO:0000313" key="2">
    <source>
        <dbReference type="Proteomes" id="UP001056685"/>
    </source>
</evidence>
<evidence type="ECO:0000313" key="1">
    <source>
        <dbReference type="EMBL" id="USN14268.1"/>
    </source>
</evidence>
<gene>
    <name evidence="1" type="ORF">KABACHOK_04550</name>
</gene>
<sequence>MASLVYNSMIEDLCKGDLEFDVTGFKVALVGAGYNAVKSHTRMSDVTNEVTGTGYTAGGQGTTVTVSKDNVGNRVDLSFSNVAWSNATVTARGAVIYFAAGVATANPLVAYVDFNQEISSTNASFAVTFSAPLRFQN</sequence>
<proteinExistence type="predicted"/>
<keyword evidence="2" id="KW-1185">Reference proteome</keyword>
<dbReference type="EMBL" id="ON529852">
    <property type="protein sequence ID" value="USN14268.1"/>
    <property type="molecule type" value="Genomic_DNA"/>
</dbReference>
<dbReference type="Proteomes" id="UP001056685">
    <property type="component" value="Segment"/>
</dbReference>
<protein>
    <submittedName>
        <fullName evidence="1">Uncharacterized protein</fullName>
    </submittedName>
</protein>
<reference evidence="1" key="1">
    <citation type="submission" date="2022-05" db="EMBL/GenBank/DDBJ databases">
        <authorList>
            <person name="Friedrich I."/>
            <person name="Poehlein A."/>
            <person name="Schneider D."/>
            <person name="Hertel R."/>
            <person name="Daniel R."/>
        </authorList>
    </citation>
    <scope>NUCLEOTIDE SEQUENCE</scope>
</reference>
<name>A0A9E7MPJ4_9CAUD</name>
<organism evidence="1 2">
    <name type="scientific">Brevundimonas phage vB_BpoS-Kabachok</name>
    <dbReference type="NCBI Taxonomy" id="2948600"/>
    <lineage>
        <taxon>Viruses</taxon>
        <taxon>Duplodnaviria</taxon>
        <taxon>Heunggongvirae</taxon>
        <taxon>Uroviricota</taxon>
        <taxon>Caudoviricetes</taxon>
        <taxon>Jeanschmidtviridae</taxon>
        <taxon>Marchewkavirus</taxon>
        <taxon>Marchewkavirus kabachok</taxon>
    </lineage>
</organism>
<accession>A0A9E7MPJ4</accession>